<dbReference type="Gene3D" id="3.40.50.720">
    <property type="entry name" value="NAD(P)-binding Rossmann-like Domain"/>
    <property type="match status" value="1"/>
</dbReference>
<dbReference type="AlphaFoldDB" id="A0A6L2K4S0"/>
<dbReference type="FunFam" id="3.40.50.720:FF:000084">
    <property type="entry name" value="Short-chain dehydrogenase reductase"/>
    <property type="match status" value="1"/>
</dbReference>
<dbReference type="PANTHER" id="PTHR44375">
    <property type="entry name" value="BETA-KETOACYL-ACP REDUCTASE-LIKE PROTEIN-RELATED"/>
    <property type="match status" value="1"/>
</dbReference>
<evidence type="ECO:0000256" key="1">
    <source>
        <dbReference type="RuleBase" id="RU000363"/>
    </source>
</evidence>
<evidence type="ECO:0000313" key="2">
    <source>
        <dbReference type="EMBL" id="GEU44346.1"/>
    </source>
</evidence>
<dbReference type="PRINTS" id="PR00080">
    <property type="entry name" value="SDRFAMILY"/>
</dbReference>
<reference evidence="2" key="1">
    <citation type="journal article" date="2019" name="Sci. Rep.">
        <title>Draft genome of Tanacetum cinerariifolium, the natural source of mosquito coil.</title>
        <authorList>
            <person name="Yamashiro T."/>
            <person name="Shiraishi A."/>
            <person name="Satake H."/>
            <person name="Nakayama K."/>
        </authorList>
    </citation>
    <scope>NUCLEOTIDE SEQUENCE</scope>
</reference>
<comment type="similarity">
    <text evidence="1">Belongs to the short-chain dehydrogenases/reductases (SDR) family.</text>
</comment>
<sequence>MANKTKLEPWHDLRDKVVMVTGASSGLGRDFCTDLANAGCRIVAAARRFDRLESLCDEINRLGQTNDVQAVSVELDVSAKGSVIEASVKKAWESFGRIDCLINNAGVRGNVRSPLELSEEEWDNTMTTNLTGIWLVSKYVCIRMRDTNLGGSVINIGSISGLAYAASKTGVNTLTKIMALGLGMYKIRVNSINPGLFKSEITEGLMEKEWLNNVAERSVPLRTYGTADPALTSLVRYLIHDSSEYVSGNVFIADAGVTLPGVPIFSSL</sequence>
<accession>A0A6L2K4S0</accession>
<comment type="caution">
    <text evidence="2">The sequence shown here is derived from an EMBL/GenBank/DDBJ whole genome shotgun (WGS) entry which is preliminary data.</text>
</comment>
<dbReference type="GO" id="GO:0016616">
    <property type="term" value="F:oxidoreductase activity, acting on the CH-OH group of donors, NAD or NADP as acceptor"/>
    <property type="evidence" value="ECO:0007669"/>
    <property type="project" value="UniProtKB-ARBA"/>
</dbReference>
<dbReference type="InterPro" id="IPR036291">
    <property type="entry name" value="NAD(P)-bd_dom_sf"/>
</dbReference>
<protein>
    <submittedName>
        <fullName evidence="2">Glucose/ribitol dehydrogenase</fullName>
    </submittedName>
</protein>
<dbReference type="CDD" id="cd05233">
    <property type="entry name" value="SDR_c"/>
    <property type="match status" value="1"/>
</dbReference>
<gene>
    <name evidence="2" type="ORF">Tci_016324</name>
</gene>
<proteinExistence type="inferred from homology"/>
<dbReference type="InterPro" id="IPR002347">
    <property type="entry name" value="SDR_fam"/>
</dbReference>
<dbReference type="Pfam" id="PF00106">
    <property type="entry name" value="adh_short"/>
    <property type="match status" value="1"/>
</dbReference>
<dbReference type="PRINTS" id="PR00081">
    <property type="entry name" value="GDHRDH"/>
</dbReference>
<dbReference type="SUPFAM" id="SSF51735">
    <property type="entry name" value="NAD(P)-binding Rossmann-fold domains"/>
    <property type="match status" value="1"/>
</dbReference>
<name>A0A6L2K4S0_TANCI</name>
<organism evidence="2">
    <name type="scientific">Tanacetum cinerariifolium</name>
    <name type="common">Dalmatian daisy</name>
    <name type="synonym">Chrysanthemum cinerariifolium</name>
    <dbReference type="NCBI Taxonomy" id="118510"/>
    <lineage>
        <taxon>Eukaryota</taxon>
        <taxon>Viridiplantae</taxon>
        <taxon>Streptophyta</taxon>
        <taxon>Embryophyta</taxon>
        <taxon>Tracheophyta</taxon>
        <taxon>Spermatophyta</taxon>
        <taxon>Magnoliopsida</taxon>
        <taxon>eudicotyledons</taxon>
        <taxon>Gunneridae</taxon>
        <taxon>Pentapetalae</taxon>
        <taxon>asterids</taxon>
        <taxon>campanulids</taxon>
        <taxon>Asterales</taxon>
        <taxon>Asteraceae</taxon>
        <taxon>Asteroideae</taxon>
        <taxon>Anthemideae</taxon>
        <taxon>Anthemidinae</taxon>
        <taxon>Tanacetum</taxon>
    </lineage>
</organism>
<dbReference type="PANTHER" id="PTHR44375:SF22">
    <property type="entry name" value="11-BETA-HYDROXYSTEROID DEHYDROGENASE-LIKE 4A"/>
    <property type="match status" value="1"/>
</dbReference>
<dbReference type="EMBL" id="BKCJ010001835">
    <property type="protein sequence ID" value="GEU44346.1"/>
    <property type="molecule type" value="Genomic_DNA"/>
</dbReference>